<dbReference type="RefSeq" id="WP_185024980.1">
    <property type="nucleotide sequence ID" value="NZ_JACHMQ010000001.1"/>
</dbReference>
<comment type="caution">
    <text evidence="3">The sequence shown here is derived from an EMBL/GenBank/DDBJ whole genome shotgun (WGS) entry which is preliminary data.</text>
</comment>
<evidence type="ECO:0008006" key="5">
    <source>
        <dbReference type="Google" id="ProtNLM"/>
    </source>
</evidence>
<proteinExistence type="predicted"/>
<gene>
    <name evidence="3" type="ORF">BKA00_002399</name>
</gene>
<evidence type="ECO:0000256" key="1">
    <source>
        <dbReference type="SAM" id="MobiDB-lite"/>
    </source>
</evidence>
<dbReference type="AlphaFoldDB" id="A0A7X0FYM9"/>
<evidence type="ECO:0000313" key="3">
    <source>
        <dbReference type="EMBL" id="MBB6395485.1"/>
    </source>
</evidence>
<feature type="transmembrane region" description="Helical" evidence="2">
    <location>
        <begin position="46"/>
        <end position="65"/>
    </location>
</feature>
<sequence>MTITTATPPARRASVDLARGFLTGGVLGTSLAAVVVGIVIGRMPPVVTGLGLASVYGLLVFLAGVPRRLREAAVAPRTALAVIESRKVIRSEDTDVPVRFDLTVAPDGAPAYRVETTQHVHVSDLPDHRPQGVLVVQYPPDRPTQVRIVKRPTPEWEERAAEARIDSAPGPALVSDPPEGSAAGFLTLLGLLLGAAAVVLLFRAELFDQGGEVRRPSAKPSVSSTSSTTTVTSASGTVALGSDRSMLDEGELRRAVDLLLKGRKTHHAVTLVAQERRLTVIFVSSASAVPHFDLRSLPYDRVPGLVEAARTTLGVKSPRTWHLTAHRVTGALTLRVTVAGSEGTASLEADGRGRVVRRSPVR</sequence>
<evidence type="ECO:0000313" key="4">
    <source>
        <dbReference type="Proteomes" id="UP000546324"/>
    </source>
</evidence>
<keyword evidence="2" id="KW-0472">Membrane</keyword>
<dbReference type="EMBL" id="JACHMQ010000001">
    <property type="protein sequence ID" value="MBB6395485.1"/>
    <property type="molecule type" value="Genomic_DNA"/>
</dbReference>
<keyword evidence="2" id="KW-1133">Transmembrane helix</keyword>
<accession>A0A7X0FYM9</accession>
<evidence type="ECO:0000256" key="2">
    <source>
        <dbReference type="SAM" id="Phobius"/>
    </source>
</evidence>
<organism evidence="3 4">
    <name type="scientific">Actinomadura coerulea</name>
    <dbReference type="NCBI Taxonomy" id="46159"/>
    <lineage>
        <taxon>Bacteria</taxon>
        <taxon>Bacillati</taxon>
        <taxon>Actinomycetota</taxon>
        <taxon>Actinomycetes</taxon>
        <taxon>Streptosporangiales</taxon>
        <taxon>Thermomonosporaceae</taxon>
        <taxon>Actinomadura</taxon>
    </lineage>
</organism>
<dbReference type="Proteomes" id="UP000546324">
    <property type="component" value="Unassembled WGS sequence"/>
</dbReference>
<name>A0A7X0FYM9_9ACTN</name>
<feature type="transmembrane region" description="Helical" evidence="2">
    <location>
        <begin position="21"/>
        <end position="40"/>
    </location>
</feature>
<protein>
    <recommendedName>
        <fullName evidence="5">DUF3592 domain-containing protein</fullName>
    </recommendedName>
</protein>
<feature type="compositionally biased region" description="Low complexity" evidence="1">
    <location>
        <begin position="218"/>
        <end position="233"/>
    </location>
</feature>
<keyword evidence="2" id="KW-0812">Transmembrane</keyword>
<feature type="region of interest" description="Disordered" evidence="1">
    <location>
        <begin position="213"/>
        <end position="233"/>
    </location>
</feature>
<keyword evidence="4" id="KW-1185">Reference proteome</keyword>
<reference evidence="3 4" key="1">
    <citation type="submission" date="2020-08" db="EMBL/GenBank/DDBJ databases">
        <title>Sequencing the genomes of 1000 actinobacteria strains.</title>
        <authorList>
            <person name="Klenk H.-P."/>
        </authorList>
    </citation>
    <scope>NUCLEOTIDE SEQUENCE [LARGE SCALE GENOMIC DNA]</scope>
    <source>
        <strain evidence="3 4">DSM 43675</strain>
    </source>
</reference>
<feature type="transmembrane region" description="Helical" evidence="2">
    <location>
        <begin position="182"/>
        <end position="202"/>
    </location>
</feature>